<organism evidence="7 8">
    <name type="scientific">Schizophyllum amplum</name>
    <dbReference type="NCBI Taxonomy" id="97359"/>
    <lineage>
        <taxon>Eukaryota</taxon>
        <taxon>Fungi</taxon>
        <taxon>Dikarya</taxon>
        <taxon>Basidiomycota</taxon>
        <taxon>Agaricomycotina</taxon>
        <taxon>Agaricomycetes</taxon>
        <taxon>Agaricomycetidae</taxon>
        <taxon>Agaricales</taxon>
        <taxon>Schizophyllaceae</taxon>
        <taxon>Schizophyllum</taxon>
    </lineage>
</organism>
<proteinExistence type="predicted"/>
<keyword evidence="2" id="KW-0285">Flavoprotein</keyword>
<dbReference type="InterPro" id="IPR044152">
    <property type="entry name" value="YqjM-like"/>
</dbReference>
<dbReference type="EMBL" id="VDMD01000001">
    <property type="protein sequence ID" value="TRM69890.1"/>
    <property type="molecule type" value="Genomic_DNA"/>
</dbReference>
<evidence type="ECO:0000256" key="1">
    <source>
        <dbReference type="ARBA" id="ARBA00001917"/>
    </source>
</evidence>
<dbReference type="InterPro" id="IPR013785">
    <property type="entry name" value="Aldolase_TIM"/>
</dbReference>
<dbReference type="STRING" id="97359.A0A550CYN9"/>
<evidence type="ECO:0000256" key="2">
    <source>
        <dbReference type="ARBA" id="ARBA00022630"/>
    </source>
</evidence>
<dbReference type="InterPro" id="IPR001155">
    <property type="entry name" value="OxRdtase_FMN_N"/>
</dbReference>
<feature type="domain" description="NADH:flavin oxidoreductase/NADH oxidase N-terminal" evidence="6">
    <location>
        <begin position="35"/>
        <end position="140"/>
    </location>
</feature>
<dbReference type="GO" id="GO:0003959">
    <property type="term" value="F:NADPH dehydrogenase activity"/>
    <property type="evidence" value="ECO:0007669"/>
    <property type="project" value="InterPro"/>
</dbReference>
<keyword evidence="3" id="KW-0288">FMN</keyword>
<protein>
    <recommendedName>
        <fullName evidence="6">NADH:flavin oxidoreductase/NADH oxidase N-terminal domain-containing protein</fullName>
    </recommendedName>
</protein>
<dbReference type="Pfam" id="PF00724">
    <property type="entry name" value="Oxidored_FMN"/>
    <property type="match status" value="1"/>
</dbReference>
<dbReference type="GO" id="GO:0050661">
    <property type="term" value="F:NADP binding"/>
    <property type="evidence" value="ECO:0007669"/>
    <property type="project" value="InterPro"/>
</dbReference>
<name>A0A550CYN9_9AGAR</name>
<evidence type="ECO:0000256" key="4">
    <source>
        <dbReference type="ARBA" id="ARBA00022857"/>
    </source>
</evidence>
<dbReference type="SUPFAM" id="SSF51395">
    <property type="entry name" value="FMN-linked oxidoreductases"/>
    <property type="match status" value="1"/>
</dbReference>
<dbReference type="AlphaFoldDB" id="A0A550CYN9"/>
<comment type="caution">
    <text evidence="7">The sequence shown here is derived from an EMBL/GenBank/DDBJ whole genome shotgun (WGS) entry which is preliminary data.</text>
</comment>
<dbReference type="Gene3D" id="3.20.20.70">
    <property type="entry name" value="Aldolase class I"/>
    <property type="match status" value="1"/>
</dbReference>
<keyword evidence="4" id="KW-0521">NADP</keyword>
<evidence type="ECO:0000259" key="6">
    <source>
        <dbReference type="Pfam" id="PF00724"/>
    </source>
</evidence>
<gene>
    <name evidence="7" type="ORF">BD626DRAFT_475677</name>
</gene>
<evidence type="ECO:0000256" key="5">
    <source>
        <dbReference type="ARBA" id="ARBA00023002"/>
    </source>
</evidence>
<reference evidence="7 8" key="1">
    <citation type="journal article" date="2019" name="New Phytol.">
        <title>Comparative genomics reveals unique wood-decay strategies and fruiting body development in the Schizophyllaceae.</title>
        <authorList>
            <person name="Almasi E."/>
            <person name="Sahu N."/>
            <person name="Krizsan K."/>
            <person name="Balint B."/>
            <person name="Kovacs G.M."/>
            <person name="Kiss B."/>
            <person name="Cseklye J."/>
            <person name="Drula E."/>
            <person name="Henrissat B."/>
            <person name="Nagy I."/>
            <person name="Chovatia M."/>
            <person name="Adam C."/>
            <person name="LaButti K."/>
            <person name="Lipzen A."/>
            <person name="Riley R."/>
            <person name="Grigoriev I.V."/>
            <person name="Nagy L.G."/>
        </authorList>
    </citation>
    <scope>NUCLEOTIDE SEQUENCE [LARGE SCALE GENOMIC DNA]</scope>
    <source>
        <strain evidence="7 8">NL-1724</strain>
    </source>
</reference>
<keyword evidence="5" id="KW-0560">Oxidoreductase</keyword>
<evidence type="ECO:0000313" key="8">
    <source>
        <dbReference type="Proteomes" id="UP000320762"/>
    </source>
</evidence>
<sequence length="180" mass="19748">MARVNTAVPDSYEYFPLNEPPIGTFQAKDEITRPKLFEPITLKGVTFKNRIFVSPMCQYSSDNGHATDWHFVHVGGLATRGVGAIIMEATAVLPEGRISPEDAGLWTDSQMEPLKRIVNFCHGQGTKVGIQLGHAGRKASTLAPWVQRHAGHGTPAAARTDENGWPDDGSFSHARHLRCF</sequence>
<evidence type="ECO:0000313" key="7">
    <source>
        <dbReference type="EMBL" id="TRM69890.1"/>
    </source>
</evidence>
<accession>A0A550CYN9</accession>
<evidence type="ECO:0000256" key="3">
    <source>
        <dbReference type="ARBA" id="ARBA00022643"/>
    </source>
</evidence>
<dbReference type="GO" id="GO:0010181">
    <property type="term" value="F:FMN binding"/>
    <property type="evidence" value="ECO:0007669"/>
    <property type="project" value="InterPro"/>
</dbReference>
<comment type="cofactor">
    <cofactor evidence="1">
        <name>FMN</name>
        <dbReference type="ChEBI" id="CHEBI:58210"/>
    </cofactor>
</comment>
<dbReference type="PANTHER" id="PTHR43303">
    <property type="entry name" value="NADPH DEHYDROGENASE C23G7.10C-RELATED"/>
    <property type="match status" value="1"/>
</dbReference>
<dbReference type="PANTHER" id="PTHR43303:SF4">
    <property type="entry name" value="NADPH DEHYDROGENASE C23G7.10C-RELATED"/>
    <property type="match status" value="1"/>
</dbReference>
<dbReference type="Proteomes" id="UP000320762">
    <property type="component" value="Unassembled WGS sequence"/>
</dbReference>
<dbReference type="OrthoDB" id="72788at2759"/>
<keyword evidence="8" id="KW-1185">Reference proteome</keyword>